<sequence>MSGYRIELLTVGSEFFCPAEQPILKAMMQLGVKGIPSGCHGGGCGVCKIRVVEGQVRADSMSRAKISEAEERDNIYLACRALPLSPLTIEPLERLDRPLRKYGLI</sequence>
<dbReference type="RefSeq" id="WP_104830381.1">
    <property type="nucleotide sequence ID" value="NZ_PJCH01000008.1"/>
</dbReference>
<dbReference type="Pfam" id="PF00111">
    <property type="entry name" value="Fer2"/>
    <property type="match status" value="1"/>
</dbReference>
<comment type="caution">
    <text evidence="2">The sequence shown here is derived from an EMBL/GenBank/DDBJ whole genome shotgun (WGS) entry which is preliminary data.</text>
</comment>
<dbReference type="InterPro" id="IPR006058">
    <property type="entry name" value="2Fe2S_fd_BS"/>
</dbReference>
<dbReference type="OrthoDB" id="9806195at2"/>
<organism evidence="2 3">
    <name type="scientific">Hyphococcus luteus</name>
    <dbReference type="NCBI Taxonomy" id="2058213"/>
    <lineage>
        <taxon>Bacteria</taxon>
        <taxon>Pseudomonadati</taxon>
        <taxon>Pseudomonadota</taxon>
        <taxon>Alphaproteobacteria</taxon>
        <taxon>Parvularculales</taxon>
        <taxon>Parvularculaceae</taxon>
        <taxon>Hyphococcus</taxon>
    </lineage>
</organism>
<dbReference type="AlphaFoldDB" id="A0A2S7K4D2"/>
<dbReference type="GO" id="GO:0051537">
    <property type="term" value="F:2 iron, 2 sulfur cluster binding"/>
    <property type="evidence" value="ECO:0007669"/>
    <property type="project" value="InterPro"/>
</dbReference>
<dbReference type="InterPro" id="IPR036010">
    <property type="entry name" value="2Fe-2S_ferredoxin-like_sf"/>
</dbReference>
<dbReference type="SUPFAM" id="SSF54292">
    <property type="entry name" value="2Fe-2S ferredoxin-like"/>
    <property type="match status" value="1"/>
</dbReference>
<evidence type="ECO:0000313" key="3">
    <source>
        <dbReference type="Proteomes" id="UP000239504"/>
    </source>
</evidence>
<dbReference type="Proteomes" id="UP000239504">
    <property type="component" value="Unassembled WGS sequence"/>
</dbReference>
<dbReference type="Gene3D" id="3.10.20.30">
    <property type="match status" value="1"/>
</dbReference>
<accession>A0A2S7K4D2</accession>
<dbReference type="InterPro" id="IPR001041">
    <property type="entry name" value="2Fe-2S_ferredoxin-type"/>
</dbReference>
<evidence type="ECO:0000259" key="1">
    <source>
        <dbReference type="PROSITE" id="PS51085"/>
    </source>
</evidence>
<dbReference type="InterPro" id="IPR012675">
    <property type="entry name" value="Beta-grasp_dom_sf"/>
</dbReference>
<protein>
    <submittedName>
        <fullName evidence="2">Ferredoxin</fullName>
    </submittedName>
</protein>
<name>A0A2S7K4D2_9PROT</name>
<feature type="domain" description="2Fe-2S ferredoxin-type" evidence="1">
    <location>
        <begin position="4"/>
        <end position="95"/>
    </location>
</feature>
<dbReference type="EMBL" id="PJCH01000008">
    <property type="protein sequence ID" value="PQA87374.1"/>
    <property type="molecule type" value="Genomic_DNA"/>
</dbReference>
<reference evidence="2 3" key="1">
    <citation type="submission" date="2017-12" db="EMBL/GenBank/DDBJ databases">
        <authorList>
            <person name="Hurst M.R.H."/>
        </authorList>
    </citation>
    <scope>NUCLEOTIDE SEQUENCE [LARGE SCALE GENOMIC DNA]</scope>
    <source>
        <strain evidence="2 3">SY-3-19</strain>
    </source>
</reference>
<gene>
    <name evidence="2" type="ORF">CW354_12215</name>
</gene>
<dbReference type="PROSITE" id="PS00197">
    <property type="entry name" value="2FE2S_FER_1"/>
    <property type="match status" value="1"/>
</dbReference>
<dbReference type="PROSITE" id="PS51085">
    <property type="entry name" value="2FE2S_FER_2"/>
    <property type="match status" value="1"/>
</dbReference>
<proteinExistence type="predicted"/>
<evidence type="ECO:0000313" key="2">
    <source>
        <dbReference type="EMBL" id="PQA87374.1"/>
    </source>
</evidence>
<keyword evidence="3" id="KW-1185">Reference proteome</keyword>
<dbReference type="CDD" id="cd00207">
    <property type="entry name" value="fer2"/>
    <property type="match status" value="1"/>
</dbReference>